<accession>D0A6L2</accession>
<feature type="compositionally biased region" description="Basic and acidic residues" evidence="1">
    <location>
        <begin position="90"/>
        <end position="101"/>
    </location>
</feature>
<feature type="transmembrane region" description="Helical" evidence="2">
    <location>
        <begin position="55"/>
        <end position="78"/>
    </location>
</feature>
<evidence type="ECO:0000313" key="4">
    <source>
        <dbReference type="Proteomes" id="UP000002316"/>
    </source>
</evidence>
<dbReference type="Proteomes" id="UP000002316">
    <property type="component" value="Chromosome 11"/>
</dbReference>
<dbReference type="GeneID" id="23867421"/>
<reference evidence="4" key="1">
    <citation type="journal article" date="2010" name="PLoS Negl. Trop. Dis.">
        <title>The genome sequence of Trypanosoma brucei gambiense, causative agent of chronic human african trypanosomiasis.</title>
        <authorList>
            <person name="Jackson A.P."/>
            <person name="Sanders M."/>
            <person name="Berry A."/>
            <person name="McQuillan J."/>
            <person name="Aslett M.A."/>
            <person name="Quail M.A."/>
            <person name="Chukualim B."/>
            <person name="Capewell P."/>
            <person name="MacLeod A."/>
            <person name="Melville S.E."/>
            <person name="Gibson W."/>
            <person name="Barry J.D."/>
            <person name="Berriman M."/>
            <person name="Hertz-Fowler C."/>
        </authorList>
    </citation>
    <scope>NUCLEOTIDE SEQUENCE [LARGE SCALE GENOMIC DNA]</scope>
    <source>
        <strain evidence="4">MHOM/CI/86/DAL972</strain>
    </source>
</reference>
<feature type="region of interest" description="Disordered" evidence="1">
    <location>
        <begin position="90"/>
        <end position="112"/>
    </location>
</feature>
<evidence type="ECO:0000313" key="3">
    <source>
        <dbReference type="EMBL" id="CBH17313.1"/>
    </source>
</evidence>
<organism evidence="3 4">
    <name type="scientific">Trypanosoma brucei gambiense (strain MHOM/CI/86/DAL972)</name>
    <dbReference type="NCBI Taxonomy" id="679716"/>
    <lineage>
        <taxon>Eukaryota</taxon>
        <taxon>Discoba</taxon>
        <taxon>Euglenozoa</taxon>
        <taxon>Kinetoplastea</taxon>
        <taxon>Metakinetoplastina</taxon>
        <taxon>Trypanosomatida</taxon>
        <taxon>Trypanosomatidae</taxon>
        <taxon>Trypanosoma</taxon>
    </lineage>
</organism>
<protein>
    <submittedName>
        <fullName evidence="3">Uncharacterized protein</fullName>
    </submittedName>
</protein>
<dbReference type="EMBL" id="FN554974">
    <property type="protein sequence ID" value="CBH17313.1"/>
    <property type="molecule type" value="Genomic_DNA"/>
</dbReference>
<keyword evidence="2" id="KW-0472">Membrane</keyword>
<name>D0A6L2_TRYB9</name>
<evidence type="ECO:0000256" key="2">
    <source>
        <dbReference type="SAM" id="Phobius"/>
    </source>
</evidence>
<evidence type="ECO:0000256" key="1">
    <source>
        <dbReference type="SAM" id="MobiDB-lite"/>
    </source>
</evidence>
<keyword evidence="2" id="KW-0812">Transmembrane</keyword>
<dbReference type="AlphaFoldDB" id="D0A6L2"/>
<sequence>MLFLPQRYSRKSERGAQMREKGIFFFGKKIEEMKKKSATTGRKIKLNRGKGFSPAFFFFLQLHCLFPSSIHFFFLSWLNRILASQTIKKENKTKEEEEKGSKGIIVSHAHTS</sequence>
<gene>
    <name evidence="3" type="ORF">TbgDal_XI4310</name>
</gene>
<dbReference type="KEGG" id="tbg:TbgDal_XI4310"/>
<dbReference type="RefSeq" id="XP_011779577.1">
    <property type="nucleotide sequence ID" value="XM_011781275.1"/>
</dbReference>
<keyword evidence="2" id="KW-1133">Transmembrane helix</keyword>
<proteinExistence type="predicted"/>